<organism evidence="8 9">
    <name type="scientific">Dehalogenimonas etheniformans</name>
    <dbReference type="NCBI Taxonomy" id="1536648"/>
    <lineage>
        <taxon>Bacteria</taxon>
        <taxon>Bacillati</taxon>
        <taxon>Chloroflexota</taxon>
        <taxon>Dehalococcoidia</taxon>
        <taxon>Dehalococcoidales</taxon>
        <taxon>Dehalococcoidaceae</taxon>
        <taxon>Dehalogenimonas</taxon>
    </lineage>
</organism>
<evidence type="ECO:0000256" key="4">
    <source>
        <dbReference type="ARBA" id="ARBA00023004"/>
    </source>
</evidence>
<evidence type="ECO:0000256" key="7">
    <source>
        <dbReference type="PIRSR" id="PIRSR000216-1"/>
    </source>
</evidence>
<keyword evidence="4 7" id="KW-0408">Iron</keyword>
<comment type="cofactor">
    <cofactor evidence="7">
        <name>[2Fe-2S] cluster</name>
        <dbReference type="ChEBI" id="CHEBI:190135"/>
    </cofactor>
    <text evidence="7">Binds 1 [2Fe-2S] cluster.</text>
</comment>
<dbReference type="InterPro" id="IPR041921">
    <property type="entry name" value="NuoE_N"/>
</dbReference>
<dbReference type="PANTHER" id="PTHR43342">
    <property type="entry name" value="NADH-QUINONE OXIDOREDUCTASE, E SUBUNIT"/>
    <property type="match status" value="1"/>
</dbReference>
<keyword evidence="5 7" id="KW-0411">Iron-sulfur</keyword>
<keyword evidence="9" id="KW-1185">Reference proteome</keyword>
<feature type="binding site" evidence="7">
    <location>
        <position position="78"/>
    </location>
    <ligand>
        <name>[2Fe-2S] cluster</name>
        <dbReference type="ChEBI" id="CHEBI:190135"/>
    </ligand>
</feature>
<evidence type="ECO:0000256" key="5">
    <source>
        <dbReference type="ARBA" id="ARBA00023014"/>
    </source>
</evidence>
<dbReference type="RefSeq" id="WP_102330643.1">
    <property type="nucleotide sequence ID" value="NZ_CP058566.2"/>
</dbReference>
<dbReference type="PROSITE" id="PS01099">
    <property type="entry name" value="COMPLEX1_24K"/>
    <property type="match status" value="1"/>
</dbReference>
<dbReference type="PIRSF" id="PIRSF000216">
    <property type="entry name" value="NADH_DH_24kDa"/>
    <property type="match status" value="1"/>
</dbReference>
<accession>A0A2P5P5Q2</accession>
<dbReference type="FunFam" id="3.40.30.10:FF:000015">
    <property type="entry name" value="NADH-quinone oxidoreductase subunit E"/>
    <property type="match status" value="1"/>
</dbReference>
<dbReference type="CDD" id="cd03064">
    <property type="entry name" value="TRX_Fd_NuoE"/>
    <property type="match status" value="1"/>
</dbReference>
<dbReference type="GO" id="GO:0016491">
    <property type="term" value="F:oxidoreductase activity"/>
    <property type="evidence" value="ECO:0007669"/>
    <property type="project" value="InterPro"/>
</dbReference>
<dbReference type="Gene3D" id="3.40.30.10">
    <property type="entry name" value="Glutaredoxin"/>
    <property type="match status" value="1"/>
</dbReference>
<sequence>METDLSKLDKLLEPFKGQPDMLIQSLLAIQKEYGWLPKKALLRVTEALGVPLNRVYHVATFYKVFSLKPHGRHHVMVCMGTACHVHGAPKILEKAADKIGVGPGETSDDMRFSLETVNCLGCCALGPVMVVDGEYHGKLPPAETEKVLEQYK</sequence>
<keyword evidence="2 7" id="KW-0001">2Fe-2S</keyword>
<dbReference type="GO" id="GO:0046872">
    <property type="term" value="F:metal ion binding"/>
    <property type="evidence" value="ECO:0007669"/>
    <property type="project" value="UniProtKB-KW"/>
</dbReference>
<comment type="cofactor">
    <cofactor evidence="6">
        <name>[2Fe-2S] cluster</name>
        <dbReference type="ChEBI" id="CHEBI:190135"/>
    </cofactor>
</comment>
<feature type="binding site" evidence="7">
    <location>
        <position position="123"/>
    </location>
    <ligand>
        <name>[2Fe-2S] cluster</name>
        <dbReference type="ChEBI" id="CHEBI:190135"/>
    </ligand>
</feature>
<dbReference type="Gene3D" id="1.10.10.1590">
    <property type="entry name" value="NADH-quinone oxidoreductase subunit E"/>
    <property type="match status" value="1"/>
</dbReference>
<dbReference type="GO" id="GO:0051537">
    <property type="term" value="F:2 iron, 2 sulfur cluster binding"/>
    <property type="evidence" value="ECO:0007669"/>
    <property type="project" value="UniProtKB-KW"/>
</dbReference>
<dbReference type="InterPro" id="IPR042128">
    <property type="entry name" value="NuoE_dom"/>
</dbReference>
<dbReference type="InterPro" id="IPR002023">
    <property type="entry name" value="NuoE-like"/>
</dbReference>
<keyword evidence="3 7" id="KW-0479">Metal-binding</keyword>
<dbReference type="InterPro" id="IPR036249">
    <property type="entry name" value="Thioredoxin-like_sf"/>
</dbReference>
<feature type="binding site" evidence="7">
    <location>
        <position position="119"/>
    </location>
    <ligand>
        <name>[2Fe-2S] cluster</name>
        <dbReference type="ChEBI" id="CHEBI:190135"/>
    </ligand>
</feature>
<dbReference type="OrthoDB" id="9807941at2"/>
<dbReference type="Pfam" id="PF01257">
    <property type="entry name" value="2Fe-2S_thioredx"/>
    <property type="match status" value="1"/>
</dbReference>
<comment type="similarity">
    <text evidence="1">Belongs to the complex I 24 kDa subunit family.</text>
</comment>
<feature type="binding site" evidence="7">
    <location>
        <position position="83"/>
    </location>
    <ligand>
        <name>[2Fe-2S] cluster</name>
        <dbReference type="ChEBI" id="CHEBI:190135"/>
    </ligand>
</feature>
<comment type="caution">
    <text evidence="8">The sequence shown here is derived from an EMBL/GenBank/DDBJ whole genome shotgun (WGS) entry which is preliminary data.</text>
</comment>
<dbReference type="EMBL" id="JQAN02000011">
    <property type="protein sequence ID" value="PPD57631.1"/>
    <property type="molecule type" value="Genomic_DNA"/>
</dbReference>
<evidence type="ECO:0000256" key="1">
    <source>
        <dbReference type="ARBA" id="ARBA00010643"/>
    </source>
</evidence>
<dbReference type="NCBIfam" id="NF005722">
    <property type="entry name" value="PRK07539.1-2"/>
    <property type="match status" value="1"/>
</dbReference>
<proteinExistence type="inferred from homology"/>
<name>A0A2P5P5Q2_9CHLR</name>
<evidence type="ECO:0000256" key="3">
    <source>
        <dbReference type="ARBA" id="ARBA00022723"/>
    </source>
</evidence>
<dbReference type="AlphaFoldDB" id="A0A2P5P5Q2"/>
<dbReference type="InterPro" id="IPR028431">
    <property type="entry name" value="NADP_DH_HndA-like"/>
</dbReference>
<protein>
    <submittedName>
        <fullName evidence="8">NADH-quinone oxidoreductase subunit NuoE</fullName>
    </submittedName>
</protein>
<evidence type="ECO:0000256" key="6">
    <source>
        <dbReference type="ARBA" id="ARBA00034078"/>
    </source>
</evidence>
<reference evidence="8 9" key="1">
    <citation type="journal article" date="2017" name="ISME J.">
        <title>Grape pomace compost harbors organohalide-respiring Dehalogenimonas species with novel reductive dehalogenase genes.</title>
        <authorList>
            <person name="Yang Y."/>
            <person name="Higgins S.A."/>
            <person name="Yan J."/>
            <person name="Simsir B."/>
            <person name="Chourey K."/>
            <person name="Iyer R."/>
            <person name="Hettich R.L."/>
            <person name="Baldwin B."/>
            <person name="Ogles D.M."/>
            <person name="Loffler F.E."/>
        </authorList>
    </citation>
    <scope>NUCLEOTIDE SEQUENCE [LARGE SCALE GENOMIC DNA]</scope>
    <source>
        <strain evidence="8 9">GP</strain>
    </source>
</reference>
<dbReference type="PANTHER" id="PTHR43342:SF1">
    <property type="entry name" value="BIFURCATING [FEFE] HYDROGENASE GAMMA SUBUNIT"/>
    <property type="match status" value="1"/>
</dbReference>
<evidence type="ECO:0000256" key="2">
    <source>
        <dbReference type="ARBA" id="ARBA00022714"/>
    </source>
</evidence>
<evidence type="ECO:0000313" key="8">
    <source>
        <dbReference type="EMBL" id="PPD57631.1"/>
    </source>
</evidence>
<evidence type="ECO:0000313" key="9">
    <source>
        <dbReference type="Proteomes" id="UP000235653"/>
    </source>
</evidence>
<dbReference type="SUPFAM" id="SSF52833">
    <property type="entry name" value="Thioredoxin-like"/>
    <property type="match status" value="1"/>
</dbReference>
<gene>
    <name evidence="8" type="ORF">JP09_007770</name>
</gene>
<dbReference type="Proteomes" id="UP000235653">
    <property type="component" value="Unassembled WGS sequence"/>
</dbReference>